<reference evidence="2 3" key="1">
    <citation type="journal article" date="2011" name="Genome Res.">
        <title>Phylogeny-wide analysis of social amoeba genomes highlights ancient origins for complex intercellular communication.</title>
        <authorList>
            <person name="Heidel A.J."/>
            <person name="Lawal H.M."/>
            <person name="Felder M."/>
            <person name="Schilde C."/>
            <person name="Helps N.R."/>
            <person name="Tunggal B."/>
            <person name="Rivero F."/>
            <person name="John U."/>
            <person name="Schleicher M."/>
            <person name="Eichinger L."/>
            <person name="Platzer M."/>
            <person name="Noegel A.A."/>
            <person name="Schaap P."/>
            <person name="Gloeckner G."/>
        </authorList>
    </citation>
    <scope>NUCLEOTIDE SEQUENCE [LARGE SCALE GENOMIC DNA]</scope>
    <source>
        <strain evidence="3">ATCC 26659 / Pp 5 / PN500</strain>
    </source>
</reference>
<dbReference type="PROSITE" id="PS51257">
    <property type="entry name" value="PROKAR_LIPOPROTEIN"/>
    <property type="match status" value="1"/>
</dbReference>
<comment type="caution">
    <text evidence="2">The sequence shown here is derived from an EMBL/GenBank/DDBJ whole genome shotgun (WGS) entry which is preliminary data.</text>
</comment>
<keyword evidence="1" id="KW-0472">Membrane</keyword>
<evidence type="ECO:0000313" key="2">
    <source>
        <dbReference type="EMBL" id="EFA75995.1"/>
    </source>
</evidence>
<evidence type="ECO:0008006" key="4">
    <source>
        <dbReference type="Google" id="ProtNLM"/>
    </source>
</evidence>
<dbReference type="RefSeq" id="XP_020428129.1">
    <property type="nucleotide sequence ID" value="XM_020581342.1"/>
</dbReference>
<feature type="transmembrane region" description="Helical" evidence="1">
    <location>
        <begin position="12"/>
        <end position="29"/>
    </location>
</feature>
<gene>
    <name evidence="2" type="ORF">PPL_10573</name>
</gene>
<dbReference type="AlphaFoldDB" id="D3BRG3"/>
<accession>D3BRG3</accession>
<dbReference type="InParanoid" id="D3BRG3"/>
<sequence>MTKLTLYDKFSIIAIFLMSCVIILVIPSFKISWYNFTQFTGEATDIEYRFYYNHMTIDHTNVSVYQETDPRDVGLNSVNKIISVSYIFNILICAFCCLTLVVVILHRVFFVRHIVFSFISRYSLILVFFFSVLSTFIPRLMSMAINSDCDNITQVNTTIGGRFCMDMNGTGSKYFSNGVKAGGLSWGFDIGWSFSPILAPFIILGQIVLYLSEPLYGSNPVHSYKIIRH</sequence>
<dbReference type="EMBL" id="ADBJ01000050">
    <property type="protein sequence ID" value="EFA75995.1"/>
    <property type="molecule type" value="Genomic_DNA"/>
</dbReference>
<keyword evidence="1" id="KW-1133">Transmembrane helix</keyword>
<proteinExistence type="predicted"/>
<organism evidence="2 3">
    <name type="scientific">Heterostelium pallidum (strain ATCC 26659 / Pp 5 / PN500)</name>
    <name type="common">Cellular slime mold</name>
    <name type="synonym">Polysphondylium pallidum</name>
    <dbReference type="NCBI Taxonomy" id="670386"/>
    <lineage>
        <taxon>Eukaryota</taxon>
        <taxon>Amoebozoa</taxon>
        <taxon>Evosea</taxon>
        <taxon>Eumycetozoa</taxon>
        <taxon>Dictyostelia</taxon>
        <taxon>Acytosteliales</taxon>
        <taxon>Acytosteliaceae</taxon>
        <taxon>Heterostelium</taxon>
    </lineage>
</organism>
<feature type="transmembrane region" description="Helical" evidence="1">
    <location>
        <begin position="86"/>
        <end position="110"/>
    </location>
</feature>
<keyword evidence="3" id="KW-1185">Reference proteome</keyword>
<evidence type="ECO:0000256" key="1">
    <source>
        <dbReference type="SAM" id="Phobius"/>
    </source>
</evidence>
<name>D3BRG3_HETP5</name>
<dbReference type="GeneID" id="31366042"/>
<dbReference type="Proteomes" id="UP000001396">
    <property type="component" value="Unassembled WGS sequence"/>
</dbReference>
<feature type="transmembrane region" description="Helical" evidence="1">
    <location>
        <begin position="190"/>
        <end position="211"/>
    </location>
</feature>
<keyword evidence="1" id="KW-0812">Transmembrane</keyword>
<evidence type="ECO:0000313" key="3">
    <source>
        <dbReference type="Proteomes" id="UP000001396"/>
    </source>
</evidence>
<dbReference type="PANTHER" id="PTHR35202">
    <property type="entry name" value="TRANSMEMBRANE PROTEIN-RELATED"/>
    <property type="match status" value="1"/>
</dbReference>
<dbReference type="InterPro" id="IPR040291">
    <property type="entry name" value="DDB_G0287341-like"/>
</dbReference>
<protein>
    <recommendedName>
        <fullName evidence="4">Transmembrane protein</fullName>
    </recommendedName>
</protein>
<dbReference type="OMA" id="MAINSDC"/>
<feature type="transmembrane region" description="Helical" evidence="1">
    <location>
        <begin position="122"/>
        <end position="141"/>
    </location>
</feature>